<organism evidence="1 2">
    <name type="scientific">Lithocarpus litseifolius</name>
    <dbReference type="NCBI Taxonomy" id="425828"/>
    <lineage>
        <taxon>Eukaryota</taxon>
        <taxon>Viridiplantae</taxon>
        <taxon>Streptophyta</taxon>
        <taxon>Embryophyta</taxon>
        <taxon>Tracheophyta</taxon>
        <taxon>Spermatophyta</taxon>
        <taxon>Magnoliopsida</taxon>
        <taxon>eudicotyledons</taxon>
        <taxon>Gunneridae</taxon>
        <taxon>Pentapetalae</taxon>
        <taxon>rosids</taxon>
        <taxon>fabids</taxon>
        <taxon>Fagales</taxon>
        <taxon>Fagaceae</taxon>
        <taxon>Lithocarpus</taxon>
    </lineage>
</organism>
<reference evidence="1 2" key="1">
    <citation type="submission" date="2024-01" db="EMBL/GenBank/DDBJ databases">
        <title>A telomere-to-telomere, gap-free genome of sweet tea (Lithocarpus litseifolius).</title>
        <authorList>
            <person name="Zhou J."/>
        </authorList>
    </citation>
    <scope>NUCLEOTIDE SEQUENCE [LARGE SCALE GENOMIC DNA]</scope>
    <source>
        <strain evidence="1">Zhou-2022a</strain>
        <tissue evidence="1">Leaf</tissue>
    </source>
</reference>
<gene>
    <name evidence="1" type="ORF">SO802_013692</name>
</gene>
<dbReference type="Proteomes" id="UP001459277">
    <property type="component" value="Unassembled WGS sequence"/>
</dbReference>
<proteinExistence type="predicted"/>
<comment type="caution">
    <text evidence="1">The sequence shown here is derived from an EMBL/GenBank/DDBJ whole genome shotgun (WGS) entry which is preliminary data.</text>
</comment>
<accession>A0AAW2D704</accession>
<sequence>MSESTGAWSICTMIIGSSGKNFLKDDYYHGSMAKALPGKVIGLEDVTVTDTGGQGWVFALHIIQLHDTYCAEAEFGFVEICKGEDLSPLPPLPRLTNSLPTRARVRACPPVRTAHRRRGVQKPRLGSVASLHGEVGWVQRIRHSQREQQASDRRDPLLDSAVGSVGDHRVRHGLAGVRQVPCPHWVLRLGLVIGFIRYLVRVGFEIGFGFGFVSFGDGDGDGGEASEPEVKLRSWRRSFGAGDEASEMER</sequence>
<evidence type="ECO:0000313" key="1">
    <source>
        <dbReference type="EMBL" id="KAL0006131.1"/>
    </source>
</evidence>
<dbReference type="EMBL" id="JAZDWU010000004">
    <property type="protein sequence ID" value="KAL0006131.1"/>
    <property type="molecule type" value="Genomic_DNA"/>
</dbReference>
<name>A0AAW2D704_9ROSI</name>
<dbReference type="AlphaFoldDB" id="A0AAW2D704"/>
<evidence type="ECO:0000313" key="2">
    <source>
        <dbReference type="Proteomes" id="UP001459277"/>
    </source>
</evidence>
<protein>
    <submittedName>
        <fullName evidence="1">Uncharacterized protein</fullName>
    </submittedName>
</protein>
<keyword evidence="2" id="KW-1185">Reference proteome</keyword>